<dbReference type="Proteomes" id="UP000076852">
    <property type="component" value="Plasmid pOLGA1"/>
</dbReference>
<dbReference type="OrthoDB" id="9015575at2"/>
<accession>A0A160FX50</accession>
<evidence type="ECO:0000313" key="2">
    <source>
        <dbReference type="Proteomes" id="UP000076852"/>
    </source>
</evidence>
<keyword evidence="1" id="KW-0614">Plasmid</keyword>
<sequence>MSKKSESDEAVILNESTEATLTTLTTQINAFVHDGTLDSRCAAKLVKRLKREADLISENGKSSKPERKKLNIAFVEIEAALRDHDAGLLVIANAALRAADDAVEVRARG</sequence>
<reference evidence="1 2" key="1">
    <citation type="journal article" date="2016" name="Gene">
        <title>PacBio SMRT assembly of a complex multi-replicon genome reveals chlorocatechol degradative operon in a region of genome plasticity.</title>
        <authorList>
            <person name="Ricker N."/>
            <person name="Shen S.Y."/>
            <person name="Goordial J."/>
            <person name="Jin S."/>
            <person name="Fulthorpe R.R."/>
        </authorList>
    </citation>
    <scope>NUCLEOTIDE SEQUENCE [LARGE SCALE GENOMIC DNA]</scope>
    <source>
        <strain evidence="1 2">OLGA172</strain>
        <plasmid evidence="2">polga1</plasmid>
    </source>
</reference>
<dbReference type="KEGG" id="buz:AYM40_35975"/>
<geneLocation type="plasmid" evidence="2">
    <name>polga1</name>
</geneLocation>
<name>A0A160FX50_9BURK</name>
<proteinExistence type="predicted"/>
<dbReference type="RefSeq" id="WP_063500964.1">
    <property type="nucleotide sequence ID" value="NZ_CP014580.1"/>
</dbReference>
<dbReference type="EMBL" id="CP014580">
    <property type="protein sequence ID" value="ANB77766.1"/>
    <property type="molecule type" value="Genomic_DNA"/>
</dbReference>
<gene>
    <name evidence="1" type="ORF">AYM40_35975</name>
</gene>
<keyword evidence="2" id="KW-1185">Reference proteome</keyword>
<evidence type="ECO:0000313" key="1">
    <source>
        <dbReference type="EMBL" id="ANB77766.1"/>
    </source>
</evidence>
<organism evidence="1 2">
    <name type="scientific">Paraburkholderia phytofirmans OLGA172</name>
    <dbReference type="NCBI Taxonomy" id="1417228"/>
    <lineage>
        <taxon>Bacteria</taxon>
        <taxon>Pseudomonadati</taxon>
        <taxon>Pseudomonadota</taxon>
        <taxon>Betaproteobacteria</taxon>
        <taxon>Burkholderiales</taxon>
        <taxon>Burkholderiaceae</taxon>
        <taxon>Paraburkholderia</taxon>
    </lineage>
</organism>
<dbReference type="AlphaFoldDB" id="A0A160FX50"/>
<protein>
    <submittedName>
        <fullName evidence="1">Uncharacterized protein</fullName>
    </submittedName>
</protein>